<feature type="transmembrane region" description="Helical" evidence="13">
    <location>
        <begin position="33"/>
        <end position="54"/>
    </location>
</feature>
<evidence type="ECO:0000256" key="7">
    <source>
        <dbReference type="ARBA" id="ARBA00022833"/>
    </source>
</evidence>
<feature type="domain" description="RING-type" evidence="14">
    <location>
        <begin position="105"/>
        <end position="147"/>
    </location>
</feature>
<dbReference type="AlphaFoldDB" id="A0ABD3BZF7"/>
<sequence>MSLYHRSRHLLFDSPPGESLDGYGRAETFDTNMVIIIAALLCALICGLGINSLVRYCIMRCTAGVGPADDMLPRFCRKGLNKGLIRQIPVAVFTSGEGVIDFTECPICLGEFLDGEKIRVLPKCHHCFHVKCVDIWLASHSSCPTCRQSVVEEQAGSGGGEAEVAGRRVGNDGDGPAEELA</sequence>
<dbReference type="GO" id="GO:0061630">
    <property type="term" value="F:ubiquitin protein ligase activity"/>
    <property type="evidence" value="ECO:0007669"/>
    <property type="project" value="UniProtKB-EC"/>
</dbReference>
<evidence type="ECO:0000256" key="1">
    <source>
        <dbReference type="ARBA" id="ARBA00000900"/>
    </source>
</evidence>
<evidence type="ECO:0000313" key="15">
    <source>
        <dbReference type="EMBL" id="KAL3622045.1"/>
    </source>
</evidence>
<dbReference type="EMBL" id="JAVIJP010000061">
    <property type="protein sequence ID" value="KAL3622045.1"/>
    <property type="molecule type" value="Genomic_DNA"/>
</dbReference>
<evidence type="ECO:0000256" key="3">
    <source>
        <dbReference type="ARBA" id="ARBA00012483"/>
    </source>
</evidence>
<comment type="catalytic activity">
    <reaction evidence="1">
        <text>S-ubiquitinyl-[E2 ubiquitin-conjugating enzyme]-L-cysteine + [acceptor protein]-L-lysine = [E2 ubiquitin-conjugating enzyme]-L-cysteine + N(6)-ubiquitinyl-[acceptor protein]-L-lysine.</text>
        <dbReference type="EC" id="2.3.2.27"/>
    </reaction>
</comment>
<keyword evidence="16" id="KW-1185">Reference proteome</keyword>
<dbReference type="GO" id="GO:0008270">
    <property type="term" value="F:zinc ion binding"/>
    <property type="evidence" value="ECO:0007669"/>
    <property type="project" value="UniProtKB-KW"/>
</dbReference>
<keyword evidence="5 13" id="KW-0812">Transmembrane</keyword>
<dbReference type="InterPro" id="IPR044602">
    <property type="entry name" value="ATL10/ATL72-79-like"/>
</dbReference>
<keyword evidence="8 13" id="KW-1133">Transmembrane helix</keyword>
<evidence type="ECO:0000256" key="8">
    <source>
        <dbReference type="ARBA" id="ARBA00022989"/>
    </source>
</evidence>
<dbReference type="Pfam" id="PF13639">
    <property type="entry name" value="zf-RING_2"/>
    <property type="match status" value="1"/>
</dbReference>
<evidence type="ECO:0000256" key="2">
    <source>
        <dbReference type="ARBA" id="ARBA00004167"/>
    </source>
</evidence>
<dbReference type="SMART" id="SM00184">
    <property type="entry name" value="RING"/>
    <property type="match status" value="1"/>
</dbReference>
<evidence type="ECO:0000256" key="4">
    <source>
        <dbReference type="ARBA" id="ARBA00022679"/>
    </source>
</evidence>
<evidence type="ECO:0000256" key="10">
    <source>
        <dbReference type="ARBA" id="ARBA00024209"/>
    </source>
</evidence>
<name>A0ABD3BZF7_9LAMI</name>
<keyword evidence="11" id="KW-0863">Zinc-finger</keyword>
<dbReference type="EC" id="2.3.2.27" evidence="3"/>
<evidence type="ECO:0000256" key="12">
    <source>
        <dbReference type="SAM" id="MobiDB-lite"/>
    </source>
</evidence>
<evidence type="ECO:0000256" key="9">
    <source>
        <dbReference type="ARBA" id="ARBA00023136"/>
    </source>
</evidence>
<dbReference type="PANTHER" id="PTHR46905">
    <property type="entry name" value="RING-H2 FINGER PROTEIN ATL78"/>
    <property type="match status" value="1"/>
</dbReference>
<comment type="caution">
    <text evidence="15">The sequence shown here is derived from an EMBL/GenBank/DDBJ whole genome shotgun (WGS) entry which is preliminary data.</text>
</comment>
<dbReference type="InterPro" id="IPR013083">
    <property type="entry name" value="Znf_RING/FYVE/PHD"/>
</dbReference>
<keyword evidence="9 13" id="KW-0472">Membrane</keyword>
<protein>
    <recommendedName>
        <fullName evidence="3">RING-type E3 ubiquitin transferase</fullName>
        <ecNumber evidence="3">2.3.2.27</ecNumber>
    </recommendedName>
</protein>
<accession>A0ABD3BZF7</accession>
<dbReference type="InterPro" id="IPR001841">
    <property type="entry name" value="Znf_RING"/>
</dbReference>
<evidence type="ECO:0000256" key="13">
    <source>
        <dbReference type="SAM" id="Phobius"/>
    </source>
</evidence>
<evidence type="ECO:0000313" key="16">
    <source>
        <dbReference type="Proteomes" id="UP001632038"/>
    </source>
</evidence>
<dbReference type="PANTHER" id="PTHR46905:SF21">
    <property type="entry name" value="RING-TYPE E3 UBIQUITIN TRANSFERASE"/>
    <property type="match status" value="1"/>
</dbReference>
<evidence type="ECO:0000256" key="6">
    <source>
        <dbReference type="ARBA" id="ARBA00022723"/>
    </source>
</evidence>
<dbReference type="CDD" id="cd16461">
    <property type="entry name" value="RING-H2_EL5-like"/>
    <property type="match status" value="1"/>
</dbReference>
<keyword evidence="7" id="KW-0862">Zinc</keyword>
<dbReference type="Proteomes" id="UP001632038">
    <property type="component" value="Unassembled WGS sequence"/>
</dbReference>
<evidence type="ECO:0000256" key="11">
    <source>
        <dbReference type="PROSITE-ProRule" id="PRU00175"/>
    </source>
</evidence>
<reference evidence="16" key="1">
    <citation type="journal article" date="2024" name="IScience">
        <title>Strigolactones Initiate the Formation of Haustorium-like Structures in Castilleja.</title>
        <authorList>
            <person name="Buerger M."/>
            <person name="Peterson D."/>
            <person name="Chory J."/>
        </authorList>
    </citation>
    <scope>NUCLEOTIDE SEQUENCE [LARGE SCALE GENOMIC DNA]</scope>
</reference>
<dbReference type="PROSITE" id="PS50089">
    <property type="entry name" value="ZF_RING_2"/>
    <property type="match status" value="1"/>
</dbReference>
<evidence type="ECO:0000256" key="5">
    <source>
        <dbReference type="ARBA" id="ARBA00022692"/>
    </source>
</evidence>
<comment type="subcellular location">
    <subcellularLocation>
        <location evidence="2">Membrane</location>
        <topology evidence="2">Single-pass membrane protein</topology>
    </subcellularLocation>
</comment>
<organism evidence="15 16">
    <name type="scientific">Castilleja foliolosa</name>
    <dbReference type="NCBI Taxonomy" id="1961234"/>
    <lineage>
        <taxon>Eukaryota</taxon>
        <taxon>Viridiplantae</taxon>
        <taxon>Streptophyta</taxon>
        <taxon>Embryophyta</taxon>
        <taxon>Tracheophyta</taxon>
        <taxon>Spermatophyta</taxon>
        <taxon>Magnoliopsida</taxon>
        <taxon>eudicotyledons</taxon>
        <taxon>Gunneridae</taxon>
        <taxon>Pentapetalae</taxon>
        <taxon>asterids</taxon>
        <taxon>lamiids</taxon>
        <taxon>Lamiales</taxon>
        <taxon>Orobanchaceae</taxon>
        <taxon>Pedicularideae</taxon>
        <taxon>Castillejinae</taxon>
        <taxon>Castilleja</taxon>
    </lineage>
</organism>
<dbReference type="Gene3D" id="3.30.40.10">
    <property type="entry name" value="Zinc/RING finger domain, C3HC4 (zinc finger)"/>
    <property type="match status" value="1"/>
</dbReference>
<gene>
    <name evidence="15" type="ORF">CASFOL_034241</name>
</gene>
<dbReference type="GO" id="GO:0016020">
    <property type="term" value="C:membrane"/>
    <property type="evidence" value="ECO:0007669"/>
    <property type="project" value="UniProtKB-SubCell"/>
</dbReference>
<feature type="region of interest" description="Disordered" evidence="12">
    <location>
        <begin position="156"/>
        <end position="181"/>
    </location>
</feature>
<keyword evidence="4" id="KW-0808">Transferase</keyword>
<comment type="similarity">
    <text evidence="10">Belongs to the RING-type zinc finger family. ATL subfamily.</text>
</comment>
<evidence type="ECO:0000259" key="14">
    <source>
        <dbReference type="PROSITE" id="PS50089"/>
    </source>
</evidence>
<dbReference type="SUPFAM" id="SSF57850">
    <property type="entry name" value="RING/U-box"/>
    <property type="match status" value="1"/>
</dbReference>
<proteinExistence type="inferred from homology"/>
<keyword evidence="6" id="KW-0479">Metal-binding</keyword>